<dbReference type="InterPro" id="IPR052526">
    <property type="entry name" value="HTH-type_Bedaq_tolerance"/>
</dbReference>
<dbReference type="SMART" id="SM00347">
    <property type="entry name" value="HTH_MARR"/>
    <property type="match status" value="1"/>
</dbReference>
<dbReference type="AlphaFoldDB" id="A0A2T7SY66"/>
<dbReference type="Proteomes" id="UP000245992">
    <property type="component" value="Unassembled WGS sequence"/>
</dbReference>
<protein>
    <recommendedName>
        <fullName evidence="1">HTH marR-type domain-containing protein</fullName>
    </recommendedName>
</protein>
<name>A0A2T7SY66_9ACTN</name>
<dbReference type="InterPro" id="IPR036388">
    <property type="entry name" value="WH-like_DNA-bd_sf"/>
</dbReference>
<dbReference type="OrthoDB" id="4311144at2"/>
<sequence length="161" mass="17173">MTAPAPGPDPAEIAEIAGRLRLAIQHLLPVLRSRSAPGDLTPSRQAALAALAAHGPLRISELAARMGIALSTTSRMVDLLDSTGWIERHPDPQDQRASLVALSRTGRAVLEARRRETAARLAEQITLLTAEEQRALDAALPALEALSERATTYPGELPRGI</sequence>
<evidence type="ECO:0000259" key="1">
    <source>
        <dbReference type="PROSITE" id="PS50995"/>
    </source>
</evidence>
<dbReference type="Pfam" id="PF01047">
    <property type="entry name" value="MarR"/>
    <property type="match status" value="1"/>
</dbReference>
<dbReference type="GO" id="GO:0003700">
    <property type="term" value="F:DNA-binding transcription factor activity"/>
    <property type="evidence" value="ECO:0007669"/>
    <property type="project" value="InterPro"/>
</dbReference>
<dbReference type="RefSeq" id="WP_051745961.1">
    <property type="nucleotide sequence ID" value="NZ_AZSP01000270.1"/>
</dbReference>
<organism evidence="2 3">
    <name type="scientific">Streptomyces scopuliridis RB72</name>
    <dbReference type="NCBI Taxonomy" id="1440053"/>
    <lineage>
        <taxon>Bacteria</taxon>
        <taxon>Bacillati</taxon>
        <taxon>Actinomycetota</taxon>
        <taxon>Actinomycetes</taxon>
        <taxon>Kitasatosporales</taxon>
        <taxon>Streptomycetaceae</taxon>
        <taxon>Streptomyces</taxon>
    </lineage>
</organism>
<reference evidence="2 3" key="1">
    <citation type="submission" date="2013-12" db="EMBL/GenBank/DDBJ databases">
        <title>Annotated genome of Streptomyces scopuliridis.</title>
        <authorList>
            <person name="Olson J.B."/>
        </authorList>
    </citation>
    <scope>NUCLEOTIDE SEQUENCE [LARGE SCALE GENOMIC DNA]</scope>
    <source>
        <strain evidence="2 3">RB72</strain>
    </source>
</reference>
<dbReference type="Gene3D" id="1.10.10.10">
    <property type="entry name" value="Winged helix-like DNA-binding domain superfamily/Winged helix DNA-binding domain"/>
    <property type="match status" value="1"/>
</dbReference>
<dbReference type="SUPFAM" id="SSF46785">
    <property type="entry name" value="Winged helix' DNA-binding domain"/>
    <property type="match status" value="1"/>
</dbReference>
<dbReference type="PRINTS" id="PR00598">
    <property type="entry name" value="HTHMARR"/>
</dbReference>
<dbReference type="PANTHER" id="PTHR39515">
    <property type="entry name" value="CONSERVED PROTEIN"/>
    <property type="match status" value="1"/>
</dbReference>
<dbReference type="PROSITE" id="PS50995">
    <property type="entry name" value="HTH_MARR_2"/>
    <property type="match status" value="1"/>
</dbReference>
<dbReference type="InterPro" id="IPR036390">
    <property type="entry name" value="WH_DNA-bd_sf"/>
</dbReference>
<accession>A0A2T7SY66</accession>
<proteinExistence type="predicted"/>
<dbReference type="InterPro" id="IPR000835">
    <property type="entry name" value="HTH_MarR-typ"/>
</dbReference>
<feature type="domain" description="HTH marR-type" evidence="1">
    <location>
        <begin position="13"/>
        <end position="145"/>
    </location>
</feature>
<keyword evidence="3" id="KW-1185">Reference proteome</keyword>
<gene>
    <name evidence="2" type="ORF">Y717_21810</name>
</gene>
<dbReference type="STRING" id="1440053.GCA_000718095_03141"/>
<dbReference type="PANTHER" id="PTHR39515:SF2">
    <property type="entry name" value="HTH-TYPE TRANSCRIPTIONAL REGULATOR RV0880"/>
    <property type="match status" value="1"/>
</dbReference>
<comment type="caution">
    <text evidence="2">The sequence shown here is derived from an EMBL/GenBank/DDBJ whole genome shotgun (WGS) entry which is preliminary data.</text>
</comment>
<dbReference type="EMBL" id="AZSP01000270">
    <property type="protein sequence ID" value="PVE07837.1"/>
    <property type="molecule type" value="Genomic_DNA"/>
</dbReference>
<evidence type="ECO:0000313" key="2">
    <source>
        <dbReference type="EMBL" id="PVE07837.1"/>
    </source>
</evidence>
<evidence type="ECO:0000313" key="3">
    <source>
        <dbReference type="Proteomes" id="UP000245992"/>
    </source>
</evidence>